<gene>
    <name evidence="2" type="ORF">EVAR_14720_1</name>
</gene>
<dbReference type="EMBL" id="BGZK01000096">
    <property type="protein sequence ID" value="GBP18328.1"/>
    <property type="molecule type" value="Genomic_DNA"/>
</dbReference>
<comment type="caution">
    <text evidence="2">The sequence shown here is derived from an EMBL/GenBank/DDBJ whole genome shotgun (WGS) entry which is preliminary data.</text>
</comment>
<proteinExistence type="predicted"/>
<protein>
    <submittedName>
        <fullName evidence="2">Uncharacterized protein</fullName>
    </submittedName>
</protein>
<organism evidence="2 3">
    <name type="scientific">Eumeta variegata</name>
    <name type="common">Bagworm moth</name>
    <name type="synonym">Eumeta japonica</name>
    <dbReference type="NCBI Taxonomy" id="151549"/>
    <lineage>
        <taxon>Eukaryota</taxon>
        <taxon>Metazoa</taxon>
        <taxon>Ecdysozoa</taxon>
        <taxon>Arthropoda</taxon>
        <taxon>Hexapoda</taxon>
        <taxon>Insecta</taxon>
        <taxon>Pterygota</taxon>
        <taxon>Neoptera</taxon>
        <taxon>Endopterygota</taxon>
        <taxon>Lepidoptera</taxon>
        <taxon>Glossata</taxon>
        <taxon>Ditrysia</taxon>
        <taxon>Tineoidea</taxon>
        <taxon>Psychidae</taxon>
        <taxon>Oiketicinae</taxon>
        <taxon>Eumeta</taxon>
    </lineage>
</organism>
<feature type="compositionally biased region" description="Basic and acidic residues" evidence="1">
    <location>
        <begin position="35"/>
        <end position="66"/>
    </location>
</feature>
<evidence type="ECO:0000313" key="3">
    <source>
        <dbReference type="Proteomes" id="UP000299102"/>
    </source>
</evidence>
<sequence length="73" mass="7815">MSQSRAAAAGADAGGDDASVPLEPLKGPCVNKSPKLIELETKVDPESELGRNEIKDEKWKQDHDGHSVISRCT</sequence>
<name>A0A4C1TWM5_EUMVA</name>
<reference evidence="2 3" key="1">
    <citation type="journal article" date="2019" name="Commun. Biol.">
        <title>The bagworm genome reveals a unique fibroin gene that provides high tensile strength.</title>
        <authorList>
            <person name="Kono N."/>
            <person name="Nakamura H."/>
            <person name="Ohtoshi R."/>
            <person name="Tomita M."/>
            <person name="Numata K."/>
            <person name="Arakawa K."/>
        </authorList>
    </citation>
    <scope>NUCLEOTIDE SEQUENCE [LARGE SCALE GENOMIC DNA]</scope>
</reference>
<dbReference type="Proteomes" id="UP000299102">
    <property type="component" value="Unassembled WGS sequence"/>
</dbReference>
<keyword evidence="3" id="KW-1185">Reference proteome</keyword>
<accession>A0A4C1TWM5</accession>
<feature type="compositionally biased region" description="Low complexity" evidence="1">
    <location>
        <begin position="1"/>
        <end position="11"/>
    </location>
</feature>
<evidence type="ECO:0000256" key="1">
    <source>
        <dbReference type="SAM" id="MobiDB-lite"/>
    </source>
</evidence>
<feature type="region of interest" description="Disordered" evidence="1">
    <location>
        <begin position="1"/>
        <end position="73"/>
    </location>
</feature>
<dbReference type="AlphaFoldDB" id="A0A4C1TWM5"/>
<evidence type="ECO:0000313" key="2">
    <source>
        <dbReference type="EMBL" id="GBP18328.1"/>
    </source>
</evidence>